<keyword evidence="3" id="KW-1185">Reference proteome</keyword>
<dbReference type="OrthoDB" id="6498174at2759"/>
<gene>
    <name evidence="2" type="ORF">BIW11_04800</name>
</gene>
<dbReference type="EMBL" id="MNPL01029338">
    <property type="protein sequence ID" value="OQR67283.1"/>
    <property type="molecule type" value="Genomic_DNA"/>
</dbReference>
<accession>A0A1V9X1J6</accession>
<evidence type="ECO:0000313" key="2">
    <source>
        <dbReference type="EMBL" id="OQR67283.1"/>
    </source>
</evidence>
<name>A0A1V9X1J6_9ACAR</name>
<protein>
    <submittedName>
        <fullName evidence="2">Uncharacterized protein</fullName>
    </submittedName>
</protein>
<sequence length="192" mass="22767">MKSITHQLHAPPTGTNEPPRNVDTRETMKLLLSTETLNRTTEEFPFIYHADGRIAFVQGAVTVASLDHVHNPYREGGYYHFDHRGIPHWHPGKYHYHGYDEYIYRSPKYVRYVSDPVVHQRLHTHVERVPTYTRTYEVPTSYHQVDHQHHHPDDRTIVEKKIYKQEITPAHYRIGPTHVDSSYEHDHCVHKH</sequence>
<reference evidence="2 3" key="1">
    <citation type="journal article" date="2017" name="Gigascience">
        <title>Draft genome of the honey bee ectoparasitic mite, Tropilaelaps mercedesae, is shaped by the parasitic life history.</title>
        <authorList>
            <person name="Dong X."/>
            <person name="Armstrong S.D."/>
            <person name="Xia D."/>
            <person name="Makepeace B.L."/>
            <person name="Darby A.C."/>
            <person name="Kadowaki T."/>
        </authorList>
    </citation>
    <scope>NUCLEOTIDE SEQUENCE [LARGE SCALE GENOMIC DNA]</scope>
    <source>
        <strain evidence="2">Wuxi-XJTLU</strain>
    </source>
</reference>
<organism evidence="2 3">
    <name type="scientific">Tropilaelaps mercedesae</name>
    <dbReference type="NCBI Taxonomy" id="418985"/>
    <lineage>
        <taxon>Eukaryota</taxon>
        <taxon>Metazoa</taxon>
        <taxon>Ecdysozoa</taxon>
        <taxon>Arthropoda</taxon>
        <taxon>Chelicerata</taxon>
        <taxon>Arachnida</taxon>
        <taxon>Acari</taxon>
        <taxon>Parasitiformes</taxon>
        <taxon>Mesostigmata</taxon>
        <taxon>Gamasina</taxon>
        <taxon>Dermanyssoidea</taxon>
        <taxon>Laelapidae</taxon>
        <taxon>Tropilaelaps</taxon>
    </lineage>
</organism>
<dbReference type="Proteomes" id="UP000192247">
    <property type="component" value="Unassembled WGS sequence"/>
</dbReference>
<comment type="caution">
    <text evidence="2">The sequence shown here is derived from an EMBL/GenBank/DDBJ whole genome shotgun (WGS) entry which is preliminary data.</text>
</comment>
<proteinExistence type="predicted"/>
<dbReference type="InParanoid" id="A0A1V9X1J6"/>
<feature type="region of interest" description="Disordered" evidence="1">
    <location>
        <begin position="1"/>
        <end position="23"/>
    </location>
</feature>
<dbReference type="AlphaFoldDB" id="A0A1V9X1J6"/>
<evidence type="ECO:0000313" key="3">
    <source>
        <dbReference type="Proteomes" id="UP000192247"/>
    </source>
</evidence>
<evidence type="ECO:0000256" key="1">
    <source>
        <dbReference type="SAM" id="MobiDB-lite"/>
    </source>
</evidence>